<feature type="compositionally biased region" description="Polar residues" evidence="6">
    <location>
        <begin position="1"/>
        <end position="10"/>
    </location>
</feature>
<evidence type="ECO:0000256" key="2">
    <source>
        <dbReference type="ARBA" id="ARBA00023015"/>
    </source>
</evidence>
<dbReference type="Gene3D" id="1.10.10.60">
    <property type="entry name" value="Homeodomain-like"/>
    <property type="match status" value="1"/>
</dbReference>
<evidence type="ECO:0000259" key="7">
    <source>
        <dbReference type="PROSITE" id="PS50977"/>
    </source>
</evidence>
<evidence type="ECO:0000313" key="8">
    <source>
        <dbReference type="EMBL" id="MBW8482580.1"/>
    </source>
</evidence>
<evidence type="ECO:0000256" key="4">
    <source>
        <dbReference type="ARBA" id="ARBA00023163"/>
    </source>
</evidence>
<dbReference type="Gene3D" id="1.10.357.10">
    <property type="entry name" value="Tetracycline Repressor, domain 2"/>
    <property type="match status" value="1"/>
</dbReference>
<evidence type="ECO:0000256" key="1">
    <source>
        <dbReference type="ARBA" id="ARBA00022491"/>
    </source>
</evidence>
<dbReference type="EMBL" id="JAIBOA010000005">
    <property type="protein sequence ID" value="MBW8482580.1"/>
    <property type="molecule type" value="Genomic_DNA"/>
</dbReference>
<dbReference type="InterPro" id="IPR036271">
    <property type="entry name" value="Tet_transcr_reg_TetR-rel_C_sf"/>
</dbReference>
<dbReference type="PRINTS" id="PR00400">
    <property type="entry name" value="TETREPRESSOR"/>
</dbReference>
<organism evidence="8 9">
    <name type="scientific">Actinomadura parmotrematis</name>
    <dbReference type="NCBI Taxonomy" id="2864039"/>
    <lineage>
        <taxon>Bacteria</taxon>
        <taxon>Bacillati</taxon>
        <taxon>Actinomycetota</taxon>
        <taxon>Actinomycetes</taxon>
        <taxon>Streptosporangiales</taxon>
        <taxon>Thermomonosporaceae</taxon>
        <taxon>Actinomadura</taxon>
    </lineage>
</organism>
<evidence type="ECO:0000256" key="5">
    <source>
        <dbReference type="PROSITE-ProRule" id="PRU00335"/>
    </source>
</evidence>
<dbReference type="Proteomes" id="UP000774570">
    <property type="component" value="Unassembled WGS sequence"/>
</dbReference>
<name>A0ABS7FRI1_9ACTN</name>
<dbReference type="SUPFAM" id="SSF46689">
    <property type="entry name" value="Homeodomain-like"/>
    <property type="match status" value="1"/>
</dbReference>
<dbReference type="InterPro" id="IPR004111">
    <property type="entry name" value="Repressor_TetR_C"/>
</dbReference>
<dbReference type="InterPro" id="IPR003012">
    <property type="entry name" value="Tet_transcr_reg_TetR"/>
</dbReference>
<sequence>MAGTGHTSIWTVPERPARGPRPAYSRAQITATAVAIADAEGLEAASMRRIAAELGTGAMSLYRYVPSRGDLLALMVDHVLGEAELPERPSGDWRADLRLYAHHTRAVAARHRWLWNLNPRPEFGPNQLRVAEFAFGALDIDGLTIDDIFVYVGMVTGYAQNAVRDEIGASEGESAEERMRRSAPYVRSVLATGRYPMFERIIREARQPHMTPDERFAYGLERVLDGIAAQLPDRSGLTEAFLAGRDAALLGEQGRD</sequence>
<keyword evidence="3 5" id="KW-0238">DNA-binding</keyword>
<dbReference type="InterPro" id="IPR050109">
    <property type="entry name" value="HTH-type_TetR-like_transc_reg"/>
</dbReference>
<keyword evidence="2" id="KW-0805">Transcription regulation</keyword>
<protein>
    <submittedName>
        <fullName evidence="8">TetR/AcrR family transcriptional regulator</fullName>
    </submittedName>
</protein>
<dbReference type="PROSITE" id="PS50977">
    <property type="entry name" value="HTH_TETR_2"/>
    <property type="match status" value="1"/>
</dbReference>
<keyword evidence="9" id="KW-1185">Reference proteome</keyword>
<feature type="region of interest" description="Disordered" evidence="6">
    <location>
        <begin position="1"/>
        <end position="22"/>
    </location>
</feature>
<proteinExistence type="predicted"/>
<gene>
    <name evidence="8" type="ORF">K1Y72_09405</name>
</gene>
<dbReference type="PANTHER" id="PTHR30055">
    <property type="entry name" value="HTH-TYPE TRANSCRIPTIONAL REGULATOR RUTR"/>
    <property type="match status" value="1"/>
</dbReference>
<dbReference type="InterPro" id="IPR009057">
    <property type="entry name" value="Homeodomain-like_sf"/>
</dbReference>
<accession>A0ABS7FRI1</accession>
<keyword evidence="1" id="KW-0678">Repressor</keyword>
<dbReference type="InterPro" id="IPR001647">
    <property type="entry name" value="HTH_TetR"/>
</dbReference>
<comment type="caution">
    <text evidence="8">The sequence shown here is derived from an EMBL/GenBank/DDBJ whole genome shotgun (WGS) entry which is preliminary data.</text>
</comment>
<dbReference type="PANTHER" id="PTHR30055:SF151">
    <property type="entry name" value="TRANSCRIPTIONAL REGULATORY PROTEIN"/>
    <property type="match status" value="1"/>
</dbReference>
<feature type="DNA-binding region" description="H-T-H motif" evidence="5">
    <location>
        <begin position="46"/>
        <end position="65"/>
    </location>
</feature>
<feature type="domain" description="HTH tetR-type" evidence="7">
    <location>
        <begin position="23"/>
        <end position="83"/>
    </location>
</feature>
<evidence type="ECO:0000313" key="9">
    <source>
        <dbReference type="Proteomes" id="UP000774570"/>
    </source>
</evidence>
<evidence type="ECO:0000256" key="6">
    <source>
        <dbReference type="SAM" id="MobiDB-lite"/>
    </source>
</evidence>
<evidence type="ECO:0000256" key="3">
    <source>
        <dbReference type="ARBA" id="ARBA00023125"/>
    </source>
</evidence>
<keyword evidence="4" id="KW-0804">Transcription</keyword>
<dbReference type="Pfam" id="PF00440">
    <property type="entry name" value="TetR_N"/>
    <property type="match status" value="1"/>
</dbReference>
<dbReference type="RefSeq" id="WP_220165236.1">
    <property type="nucleotide sequence ID" value="NZ_JAIBOA010000005.1"/>
</dbReference>
<dbReference type="SUPFAM" id="SSF48498">
    <property type="entry name" value="Tetracyclin repressor-like, C-terminal domain"/>
    <property type="match status" value="1"/>
</dbReference>
<reference evidence="8 9" key="1">
    <citation type="submission" date="2021-07" db="EMBL/GenBank/DDBJ databases">
        <title>Actinomadura sp. PM05-2 isolated from lichen.</title>
        <authorList>
            <person name="Somphong A."/>
            <person name="Phongsopitanun W."/>
            <person name="Tanasupawat S."/>
            <person name="Peongsungnone V."/>
        </authorList>
    </citation>
    <scope>NUCLEOTIDE SEQUENCE [LARGE SCALE GENOMIC DNA]</scope>
    <source>
        <strain evidence="8 9">PM05-2</strain>
    </source>
</reference>
<dbReference type="Pfam" id="PF02909">
    <property type="entry name" value="TetR_C_1"/>
    <property type="match status" value="1"/>
</dbReference>